<dbReference type="Gene3D" id="3.40.50.12230">
    <property type="match status" value="1"/>
</dbReference>
<dbReference type="SUPFAM" id="SSF53328">
    <property type="entry name" value="Formyltransferase"/>
    <property type="match status" value="1"/>
</dbReference>
<evidence type="ECO:0000256" key="1">
    <source>
        <dbReference type="ARBA" id="ARBA00010699"/>
    </source>
</evidence>
<dbReference type="InterPro" id="IPR041711">
    <property type="entry name" value="Met-tRNA-FMT_N"/>
</dbReference>
<dbReference type="InterPro" id="IPR005793">
    <property type="entry name" value="Formyl_trans_C"/>
</dbReference>
<comment type="similarity">
    <text evidence="1">Belongs to the Fmt family.</text>
</comment>
<dbReference type="PANTHER" id="PTHR11138:SF5">
    <property type="entry name" value="METHIONYL-TRNA FORMYLTRANSFERASE, MITOCHONDRIAL"/>
    <property type="match status" value="1"/>
</dbReference>
<reference evidence="9 10" key="1">
    <citation type="journal article" date="2023" name="IScience">
        <title>Expanded male sex-determining region conserved during the evolution of homothallism in the green alga Volvox.</title>
        <authorList>
            <person name="Yamamoto K."/>
            <person name="Matsuzaki R."/>
            <person name="Mahakham W."/>
            <person name="Heman W."/>
            <person name="Sekimoto H."/>
            <person name="Kawachi M."/>
            <person name="Minakuchi Y."/>
            <person name="Toyoda A."/>
            <person name="Nozaki H."/>
        </authorList>
    </citation>
    <scope>NUCLEOTIDE SEQUENCE [LARGE SCALE GENOMIC DNA]</scope>
    <source>
        <strain evidence="9 10">NIES-4468</strain>
    </source>
</reference>
<evidence type="ECO:0000259" key="7">
    <source>
        <dbReference type="Pfam" id="PF00551"/>
    </source>
</evidence>
<keyword evidence="10" id="KW-1185">Reference proteome</keyword>
<evidence type="ECO:0000256" key="3">
    <source>
        <dbReference type="ARBA" id="ARBA00014185"/>
    </source>
</evidence>
<proteinExistence type="inferred from homology"/>
<comment type="caution">
    <text evidence="9">The sequence shown here is derived from an EMBL/GenBank/DDBJ whole genome shotgun (WGS) entry which is preliminary data.</text>
</comment>
<evidence type="ECO:0000259" key="8">
    <source>
        <dbReference type="Pfam" id="PF02911"/>
    </source>
</evidence>
<keyword evidence="5" id="KW-0648">Protein biosynthesis</keyword>
<dbReference type="EC" id="2.1.2.9" evidence="2"/>
<dbReference type="CDD" id="cd08646">
    <property type="entry name" value="FMT_core_Met-tRNA-FMT_N"/>
    <property type="match status" value="1"/>
</dbReference>
<keyword evidence="4" id="KW-0808">Transferase</keyword>
<evidence type="ECO:0000256" key="4">
    <source>
        <dbReference type="ARBA" id="ARBA00022679"/>
    </source>
</evidence>
<dbReference type="InterPro" id="IPR002376">
    <property type="entry name" value="Formyl_transf_N"/>
</dbReference>
<name>A0ABQ5S034_9CHLO</name>
<evidence type="ECO:0000256" key="5">
    <source>
        <dbReference type="ARBA" id="ARBA00022917"/>
    </source>
</evidence>
<feature type="compositionally biased region" description="Basic and acidic residues" evidence="6">
    <location>
        <begin position="343"/>
        <end position="387"/>
    </location>
</feature>
<evidence type="ECO:0000256" key="2">
    <source>
        <dbReference type="ARBA" id="ARBA00012261"/>
    </source>
</evidence>
<dbReference type="InterPro" id="IPR036477">
    <property type="entry name" value="Formyl_transf_N_sf"/>
</dbReference>
<feature type="compositionally biased region" description="Low complexity" evidence="6">
    <location>
        <begin position="327"/>
        <end position="339"/>
    </location>
</feature>
<evidence type="ECO:0000256" key="6">
    <source>
        <dbReference type="SAM" id="MobiDB-lite"/>
    </source>
</evidence>
<organism evidence="9 10">
    <name type="scientific">Volvox africanus</name>
    <dbReference type="NCBI Taxonomy" id="51714"/>
    <lineage>
        <taxon>Eukaryota</taxon>
        <taxon>Viridiplantae</taxon>
        <taxon>Chlorophyta</taxon>
        <taxon>core chlorophytes</taxon>
        <taxon>Chlorophyceae</taxon>
        <taxon>CS clade</taxon>
        <taxon>Chlamydomonadales</taxon>
        <taxon>Volvocaceae</taxon>
        <taxon>Volvox</taxon>
    </lineage>
</organism>
<dbReference type="HAMAP" id="MF_00182">
    <property type="entry name" value="Formyl_trans"/>
    <property type="match status" value="1"/>
</dbReference>
<dbReference type="Pfam" id="PF00551">
    <property type="entry name" value="Formyl_trans_N"/>
    <property type="match status" value="1"/>
</dbReference>
<dbReference type="PANTHER" id="PTHR11138">
    <property type="entry name" value="METHIONYL-TRNA FORMYLTRANSFERASE"/>
    <property type="match status" value="1"/>
</dbReference>
<gene>
    <name evidence="9" type="ORF">VaNZ11_006151</name>
</gene>
<feature type="region of interest" description="Disordered" evidence="6">
    <location>
        <begin position="327"/>
        <end position="387"/>
    </location>
</feature>
<dbReference type="Proteomes" id="UP001165090">
    <property type="component" value="Unassembled WGS sequence"/>
</dbReference>
<accession>A0ABQ5S034</accession>
<dbReference type="SUPFAM" id="SSF50486">
    <property type="entry name" value="FMT C-terminal domain-like"/>
    <property type="match status" value="1"/>
</dbReference>
<evidence type="ECO:0000313" key="10">
    <source>
        <dbReference type="Proteomes" id="UP001165090"/>
    </source>
</evidence>
<dbReference type="EMBL" id="BSDZ01000015">
    <property type="protein sequence ID" value="GLI63252.1"/>
    <property type="molecule type" value="Genomic_DNA"/>
</dbReference>
<sequence length="453" mass="48487">MYRSGDVVLRRCSARPFTHSTRPLIHKNNHRTTYVVAQSLSSVKASAAKRKHRVVFLGTPQVAAGVLQDLLSASQQHDSNFEISLVVSQPGKPKGRGNRGMAVPSPVEALARDLLPADNILCPVRAKEEDFLRRLEELEPDLAITAAYGNMLPQRFLDIPQYGTLNVHPSLLPKYRGAAPVQRALEDGVTETGVSVAYTVLACDAGPVLAQRRVPVDPDVTAPELLQQLFRLGGQLLVEKLPDVFAGRGTQMAVSQDETQVVHAAKLTREEAHLDFSSAPAAVLHNRVRAFAGWPGTSATFLVQDEYTGASEPMLLKIIKTRWTASPTASSSATTSASSGAEVDSRGAEVDSRGAEVDSRGAEVDSRGAEVDSRGAEVDSRGAEVDSRGAEGGAAAAVLWLGEVMLVPCLGGTLLEVLQVQPPTKKVMSVQDFKNGLRGKRLLLPLPLPRPGL</sequence>
<dbReference type="InterPro" id="IPR011034">
    <property type="entry name" value="Formyl_transferase-like_C_sf"/>
</dbReference>
<protein>
    <recommendedName>
        <fullName evidence="3">Methionyl-tRNA formyltransferase, mitochondrial</fullName>
        <ecNumber evidence="2">2.1.2.9</ecNumber>
    </recommendedName>
</protein>
<feature type="domain" description="Formyl transferase C-terminal" evidence="8">
    <location>
        <begin position="266"/>
        <end position="304"/>
    </location>
</feature>
<feature type="domain" description="Formyl transferase N-terminal" evidence="7">
    <location>
        <begin position="53"/>
        <end position="240"/>
    </location>
</feature>
<evidence type="ECO:0000313" key="9">
    <source>
        <dbReference type="EMBL" id="GLI63252.1"/>
    </source>
</evidence>
<dbReference type="Pfam" id="PF02911">
    <property type="entry name" value="Formyl_trans_C"/>
    <property type="match status" value="1"/>
</dbReference>
<dbReference type="InterPro" id="IPR005794">
    <property type="entry name" value="Fmt"/>
</dbReference>